<dbReference type="AlphaFoldDB" id="A0A2U1J9E6"/>
<organism evidence="1 2">
    <name type="scientific">Smittium angustum</name>
    <dbReference type="NCBI Taxonomy" id="133377"/>
    <lineage>
        <taxon>Eukaryota</taxon>
        <taxon>Fungi</taxon>
        <taxon>Fungi incertae sedis</taxon>
        <taxon>Zoopagomycota</taxon>
        <taxon>Kickxellomycotina</taxon>
        <taxon>Harpellomycetes</taxon>
        <taxon>Harpellales</taxon>
        <taxon>Legeriomycetaceae</taxon>
        <taxon>Smittium</taxon>
    </lineage>
</organism>
<gene>
    <name evidence="1" type="ORF">BB558_002187</name>
</gene>
<dbReference type="Proteomes" id="UP000245591">
    <property type="component" value="Unassembled WGS sequence"/>
</dbReference>
<evidence type="ECO:0000313" key="1">
    <source>
        <dbReference type="EMBL" id="PWA01696.1"/>
    </source>
</evidence>
<sequence length="145" mass="16267">MKFVPPVAPESTNKRLLCFPSHKKLASWGLSRPCEGHFLQKFHSPLGIAVNSIYSNLHAATIFFLPCFALSSCEKRSSSPRNSKKKYQPNFSLLSSPSYYSPGITSVLKCHTRKAVISPSIGDYAHSRKARAYNSFNTRFPKQKL</sequence>
<accession>A0A2U1J9E6</accession>
<dbReference type="EMBL" id="MBFU01000139">
    <property type="protein sequence ID" value="PWA01696.1"/>
    <property type="molecule type" value="Genomic_DNA"/>
</dbReference>
<reference evidence="1 2" key="1">
    <citation type="journal article" date="2018" name="MBio">
        <title>Comparative Genomics Reveals the Core Gene Toolbox for the Fungus-Insect Symbiosis.</title>
        <authorList>
            <person name="Wang Y."/>
            <person name="Stata M."/>
            <person name="Wang W."/>
            <person name="Stajich J.E."/>
            <person name="White M.M."/>
            <person name="Moncalvo J.M."/>
        </authorList>
    </citation>
    <scope>NUCLEOTIDE SEQUENCE [LARGE SCALE GENOMIC DNA]</scope>
    <source>
        <strain evidence="1 2">AUS-126-30</strain>
    </source>
</reference>
<proteinExistence type="predicted"/>
<comment type="caution">
    <text evidence="1">The sequence shown here is derived from an EMBL/GenBank/DDBJ whole genome shotgun (WGS) entry which is preliminary data.</text>
</comment>
<protein>
    <submittedName>
        <fullName evidence="1">Uncharacterized protein</fullName>
    </submittedName>
</protein>
<keyword evidence="2" id="KW-1185">Reference proteome</keyword>
<name>A0A2U1J9E6_SMIAN</name>
<evidence type="ECO:0000313" key="2">
    <source>
        <dbReference type="Proteomes" id="UP000245591"/>
    </source>
</evidence>